<dbReference type="InterPro" id="IPR015415">
    <property type="entry name" value="Spast_Vps4_C"/>
</dbReference>
<organism evidence="6 7">
    <name type="scientific">Acropora cervicornis</name>
    <name type="common">Staghorn coral</name>
    <dbReference type="NCBI Taxonomy" id="6130"/>
    <lineage>
        <taxon>Eukaryota</taxon>
        <taxon>Metazoa</taxon>
        <taxon>Cnidaria</taxon>
        <taxon>Anthozoa</taxon>
        <taxon>Hexacorallia</taxon>
        <taxon>Scleractinia</taxon>
        <taxon>Astrocoeniina</taxon>
        <taxon>Acroporidae</taxon>
        <taxon>Acropora</taxon>
    </lineage>
</organism>
<dbReference type="InterPro" id="IPR050304">
    <property type="entry name" value="MT-severing_AAA_ATPase"/>
</dbReference>
<dbReference type="AlphaFoldDB" id="A0AAD9QXR1"/>
<evidence type="ECO:0000313" key="7">
    <source>
        <dbReference type="Proteomes" id="UP001249851"/>
    </source>
</evidence>
<dbReference type="Gene3D" id="3.40.50.300">
    <property type="entry name" value="P-loop containing nucleotide triphosphate hydrolases"/>
    <property type="match status" value="2"/>
</dbReference>
<evidence type="ECO:0000256" key="3">
    <source>
        <dbReference type="ARBA" id="ARBA00022840"/>
    </source>
</evidence>
<dbReference type="InterPro" id="IPR027417">
    <property type="entry name" value="P-loop_NTPase"/>
</dbReference>
<dbReference type="Pfam" id="PF09336">
    <property type="entry name" value="Vps4_C"/>
    <property type="match status" value="1"/>
</dbReference>
<dbReference type="EMBL" id="JARQWQ010000010">
    <property type="protein sequence ID" value="KAK2569482.1"/>
    <property type="molecule type" value="Genomic_DNA"/>
</dbReference>
<dbReference type="Gene3D" id="1.10.8.60">
    <property type="match status" value="1"/>
</dbReference>
<name>A0AAD9QXR1_ACRCE</name>
<evidence type="ECO:0000256" key="2">
    <source>
        <dbReference type="ARBA" id="ARBA00022741"/>
    </source>
</evidence>
<dbReference type="PANTHER" id="PTHR23074:SF72">
    <property type="entry name" value="VACUOLAR PROTEIN SORTING-ASSOCIATED PROTEIN 4B"/>
    <property type="match status" value="1"/>
</dbReference>
<sequence>MVSQAPVYYDVQEDLAAFVMNWSKCWDDTSSGNLQRKESNYASVGSIFSDSVTGITISSLCRQPFVSPPSQPWKGTSVGEKELIGNSPDWLRRAALLTSLEEAALESKKTDNVDVDMLITNCKNTLHCVQILLPLEQDLLKVKALSGLSTSLESYLEAFDNMKKKRKIAIKDTILEKGNITFSDVVGLAHAKQALKEALIMPLQYPHLFTGGRQPWRRILLYGPPGTVSPVLILSPVGLERVRNEIDSICRKRSIREEEYTRRIKTELLKQMEGANHSSSLQQFILLCATNCPWELDTAFLRRFQKRIYIPLPEKEERIKLMQMHLAGTPSALSAKDWCILGEQTKGLSSSDLSNCTVDAMFEPMRELEANTSWKLNLELFYDPCLETEKDCIKASLSDLPPEKIQPRAMNLKDFLNVLSRNTRTVTEEDIKRYEQFTINLGYQT</sequence>
<accession>A0AAD9QXR1</accession>
<dbReference type="PANTHER" id="PTHR23074">
    <property type="entry name" value="AAA DOMAIN-CONTAINING"/>
    <property type="match status" value="1"/>
</dbReference>
<dbReference type="Proteomes" id="UP001249851">
    <property type="component" value="Unassembled WGS sequence"/>
</dbReference>
<feature type="domain" description="Spastin/Vps4 C-terminal" evidence="5">
    <location>
        <begin position="383"/>
        <end position="442"/>
    </location>
</feature>
<dbReference type="GO" id="GO:0016887">
    <property type="term" value="F:ATP hydrolysis activity"/>
    <property type="evidence" value="ECO:0007669"/>
    <property type="project" value="InterPro"/>
</dbReference>
<dbReference type="Pfam" id="PF00004">
    <property type="entry name" value="AAA"/>
    <property type="match status" value="1"/>
</dbReference>
<dbReference type="GO" id="GO:0007033">
    <property type="term" value="P:vacuole organization"/>
    <property type="evidence" value="ECO:0007669"/>
    <property type="project" value="TreeGrafter"/>
</dbReference>
<gene>
    <name evidence="6" type="ORF">P5673_006419</name>
</gene>
<evidence type="ECO:0000259" key="4">
    <source>
        <dbReference type="Pfam" id="PF00004"/>
    </source>
</evidence>
<keyword evidence="7" id="KW-1185">Reference proteome</keyword>
<comment type="similarity">
    <text evidence="1">Belongs to the AAA ATPase family.</text>
</comment>
<proteinExistence type="inferred from homology"/>
<reference evidence="6" key="1">
    <citation type="journal article" date="2023" name="G3 (Bethesda)">
        <title>Whole genome assembly and annotation of the endangered Caribbean coral Acropora cervicornis.</title>
        <authorList>
            <person name="Selwyn J.D."/>
            <person name="Vollmer S.V."/>
        </authorList>
    </citation>
    <scope>NUCLEOTIDE SEQUENCE</scope>
    <source>
        <strain evidence="6">K2</strain>
    </source>
</reference>
<evidence type="ECO:0000256" key="1">
    <source>
        <dbReference type="ARBA" id="ARBA00006914"/>
    </source>
</evidence>
<keyword evidence="2" id="KW-0547">Nucleotide-binding</keyword>
<dbReference type="GO" id="GO:0005524">
    <property type="term" value="F:ATP binding"/>
    <property type="evidence" value="ECO:0007669"/>
    <property type="project" value="UniProtKB-KW"/>
</dbReference>
<comment type="caution">
    <text evidence="6">The sequence shown here is derived from an EMBL/GenBank/DDBJ whole genome shotgun (WGS) entry which is preliminary data.</text>
</comment>
<keyword evidence="3" id="KW-0067">ATP-binding</keyword>
<reference evidence="6" key="2">
    <citation type="journal article" date="2023" name="Science">
        <title>Genomic signatures of disease resistance in endangered staghorn corals.</title>
        <authorList>
            <person name="Vollmer S.V."/>
            <person name="Selwyn J.D."/>
            <person name="Despard B.A."/>
            <person name="Roesel C.L."/>
        </authorList>
    </citation>
    <scope>NUCLEOTIDE SEQUENCE</scope>
    <source>
        <strain evidence="6">K2</strain>
    </source>
</reference>
<evidence type="ECO:0000313" key="6">
    <source>
        <dbReference type="EMBL" id="KAK2569482.1"/>
    </source>
</evidence>
<feature type="domain" description="ATPase AAA-type core" evidence="4">
    <location>
        <begin position="245"/>
        <end position="312"/>
    </location>
</feature>
<dbReference type="SUPFAM" id="SSF52540">
    <property type="entry name" value="P-loop containing nucleoside triphosphate hydrolases"/>
    <property type="match status" value="1"/>
</dbReference>
<evidence type="ECO:0000259" key="5">
    <source>
        <dbReference type="Pfam" id="PF09336"/>
    </source>
</evidence>
<dbReference type="GO" id="GO:0016197">
    <property type="term" value="P:endosomal transport"/>
    <property type="evidence" value="ECO:0007669"/>
    <property type="project" value="TreeGrafter"/>
</dbReference>
<dbReference type="InterPro" id="IPR003959">
    <property type="entry name" value="ATPase_AAA_core"/>
</dbReference>
<protein>
    <submittedName>
        <fullName evidence="6">Protein SUPPRESSOR OF K(+) TRANSPORT GROWTH DEFECT 1</fullName>
    </submittedName>
</protein>